<gene>
    <name evidence="2" type="ORF">Aco04nite_87090</name>
</gene>
<evidence type="ECO:0000256" key="1">
    <source>
        <dbReference type="SAM" id="MobiDB-lite"/>
    </source>
</evidence>
<accession>A0A919W6I3</accession>
<dbReference type="Proteomes" id="UP000680865">
    <property type="component" value="Unassembled WGS sequence"/>
</dbReference>
<protein>
    <submittedName>
        <fullName evidence="2">Uncharacterized protein</fullName>
    </submittedName>
</protein>
<proteinExistence type="predicted"/>
<keyword evidence="3" id="KW-1185">Reference proteome</keyword>
<evidence type="ECO:0000313" key="2">
    <source>
        <dbReference type="EMBL" id="GIM83545.1"/>
    </source>
</evidence>
<name>A0A919W6I3_9ACTN</name>
<comment type="caution">
    <text evidence="2">The sequence shown here is derived from an EMBL/GenBank/DDBJ whole genome shotgun (WGS) entry which is preliminary data.</text>
</comment>
<evidence type="ECO:0000313" key="3">
    <source>
        <dbReference type="Proteomes" id="UP000680865"/>
    </source>
</evidence>
<dbReference type="AlphaFoldDB" id="A0A919W6I3"/>
<organism evidence="2 3">
    <name type="scientific">Winogradskya consettensis</name>
    <dbReference type="NCBI Taxonomy" id="113560"/>
    <lineage>
        <taxon>Bacteria</taxon>
        <taxon>Bacillati</taxon>
        <taxon>Actinomycetota</taxon>
        <taxon>Actinomycetes</taxon>
        <taxon>Micromonosporales</taxon>
        <taxon>Micromonosporaceae</taxon>
        <taxon>Winogradskya</taxon>
    </lineage>
</organism>
<reference evidence="2" key="1">
    <citation type="submission" date="2021-03" db="EMBL/GenBank/DDBJ databases">
        <title>Whole genome shotgun sequence of Actinoplanes consettensis NBRC 14913.</title>
        <authorList>
            <person name="Komaki H."/>
            <person name="Tamura T."/>
        </authorList>
    </citation>
    <scope>NUCLEOTIDE SEQUENCE</scope>
    <source>
        <strain evidence="2">NBRC 14913</strain>
    </source>
</reference>
<dbReference type="EMBL" id="BOQP01000057">
    <property type="protein sequence ID" value="GIM83545.1"/>
    <property type="molecule type" value="Genomic_DNA"/>
</dbReference>
<sequence length="68" mass="7461">MESSERPTKCRTPPDIFSSRMWRVYRTPARRDTDIPVDALSPSTGAASARAGRDIGRAAAPEVAAFWP</sequence>
<feature type="region of interest" description="Disordered" evidence="1">
    <location>
        <begin position="34"/>
        <end position="53"/>
    </location>
</feature>